<dbReference type="InterPro" id="IPR020593">
    <property type="entry name" value="G-glutamylP_reductase_CS"/>
</dbReference>
<dbReference type="PANTHER" id="PTHR11063:SF8">
    <property type="entry name" value="DELTA-1-PYRROLINE-5-CARBOXYLATE SYNTHASE"/>
    <property type="match status" value="1"/>
</dbReference>
<evidence type="ECO:0000313" key="9">
    <source>
        <dbReference type="EMBL" id="CUN88640.1"/>
    </source>
</evidence>
<gene>
    <name evidence="7 9" type="primary">proA</name>
    <name evidence="9" type="ORF">ERS852473_01330</name>
</gene>
<dbReference type="Gene3D" id="3.40.309.10">
    <property type="entry name" value="Aldehyde Dehydrogenase, Chain A, domain 2"/>
    <property type="match status" value="1"/>
</dbReference>
<keyword evidence="4 7" id="KW-0521">NADP</keyword>
<dbReference type="EMBL" id="CYZR01000004">
    <property type="protein sequence ID" value="CUN88640.1"/>
    <property type="molecule type" value="Genomic_DNA"/>
</dbReference>
<evidence type="ECO:0000256" key="2">
    <source>
        <dbReference type="ARBA" id="ARBA00022605"/>
    </source>
</evidence>
<dbReference type="InterPro" id="IPR012134">
    <property type="entry name" value="Glu-5-SA_DH"/>
</dbReference>
<dbReference type="GO" id="GO:0004350">
    <property type="term" value="F:glutamate-5-semialdehyde dehydrogenase activity"/>
    <property type="evidence" value="ECO:0007669"/>
    <property type="project" value="UniProtKB-EC"/>
</dbReference>
<dbReference type="InterPro" id="IPR016162">
    <property type="entry name" value="Ald_DH_N"/>
</dbReference>
<evidence type="ECO:0000256" key="4">
    <source>
        <dbReference type="ARBA" id="ARBA00022857"/>
    </source>
</evidence>
<sequence>MNELELKGKRAKKASYFLSNLSSEEKNNALRNISKKLVERSEEIIKANSLDIYNAMEKGTSKAMLDRLSLDKSRIEDIAQGVLNIVSLNDPIGEVTSMFKRPNGLKIGVQRVPIGVIGIIYEARPNVTVDAAALCLKSGNVVILRGGKEAINSNLKIVEIMNEALKECSFEEGAINILEDTSRETAKEFMKLNKYLDVLIPRGGAGLIKSVVENATVPVIETGTGNCHIYIDEQCDINMGKEIIVNGKTSRPSVCNAAESLLVHKNIAEKFLPIAIKELKEKGVEIRGCEVTREILKDSDIKEATNEDYATEFLDYILSVKVVNDIDEAIEHINKYGTKHSEAIVTTNYFNSEKFLQRVDAAAVYVNASTRFTDGGEFGFGAEIGISTQKLHARGPMGLKELTTNKYIIYGNGQIR</sequence>
<evidence type="ECO:0000256" key="5">
    <source>
        <dbReference type="ARBA" id="ARBA00023002"/>
    </source>
</evidence>
<proteinExistence type="inferred from homology"/>
<comment type="function">
    <text evidence="7">Catalyzes the NADPH-dependent reduction of L-glutamate 5-phosphate into L-glutamate 5-semialdehyde and phosphate. The product spontaneously undergoes cyclization to form 1-pyrroline-5-carboxylate.</text>
</comment>
<evidence type="ECO:0000313" key="10">
    <source>
        <dbReference type="Proteomes" id="UP000095488"/>
    </source>
</evidence>
<dbReference type="Pfam" id="PF00171">
    <property type="entry name" value="Aldedh"/>
    <property type="match status" value="2"/>
</dbReference>
<keyword evidence="7" id="KW-0963">Cytoplasm</keyword>
<dbReference type="NCBIfam" id="TIGR00407">
    <property type="entry name" value="proA"/>
    <property type="match status" value="1"/>
</dbReference>
<dbReference type="Gene3D" id="3.40.605.10">
    <property type="entry name" value="Aldehyde Dehydrogenase, Chain A, domain 1"/>
    <property type="match status" value="1"/>
</dbReference>
<dbReference type="InterPro" id="IPR000965">
    <property type="entry name" value="GPR_dom"/>
</dbReference>
<evidence type="ECO:0000256" key="3">
    <source>
        <dbReference type="ARBA" id="ARBA00022650"/>
    </source>
</evidence>
<accession>A0ABP2APW1</accession>
<dbReference type="PROSITE" id="PS01223">
    <property type="entry name" value="PROA"/>
    <property type="match status" value="1"/>
</dbReference>
<keyword evidence="5 7" id="KW-0560">Oxidoreductase</keyword>
<organism evidence="9 10">
    <name type="scientific">Sarcina ventriculi</name>
    <name type="common">Clostridium ventriculi</name>
    <dbReference type="NCBI Taxonomy" id="1267"/>
    <lineage>
        <taxon>Bacteria</taxon>
        <taxon>Bacillati</taxon>
        <taxon>Bacillota</taxon>
        <taxon>Clostridia</taxon>
        <taxon>Eubacteriales</taxon>
        <taxon>Clostridiaceae</taxon>
        <taxon>Sarcina</taxon>
    </lineage>
</organism>
<name>A0ABP2APW1_SARVE</name>
<dbReference type="SUPFAM" id="SSF53720">
    <property type="entry name" value="ALDH-like"/>
    <property type="match status" value="1"/>
</dbReference>
<keyword evidence="2 7" id="KW-0028">Amino-acid biosynthesis</keyword>
<comment type="subcellular location">
    <subcellularLocation>
        <location evidence="7">Cytoplasm</location>
    </subcellularLocation>
</comment>
<dbReference type="CDD" id="cd07079">
    <property type="entry name" value="ALDH_F18-19_ProA-GPR"/>
    <property type="match status" value="1"/>
</dbReference>
<feature type="domain" description="Aldehyde dehydrogenase" evidence="8">
    <location>
        <begin position="9"/>
        <end position="280"/>
    </location>
</feature>
<protein>
    <recommendedName>
        <fullName evidence="7">Gamma-glutamyl phosphate reductase</fullName>
        <shortName evidence="7">GPR</shortName>
        <ecNumber evidence="7">1.2.1.41</ecNumber>
    </recommendedName>
    <alternativeName>
        <fullName evidence="7">Glutamate-5-semialdehyde dehydrogenase</fullName>
    </alternativeName>
    <alternativeName>
        <fullName evidence="7">Glutamyl-gamma-semialdehyde dehydrogenase</fullName>
        <shortName evidence="7">GSA dehydrogenase</shortName>
    </alternativeName>
</protein>
<evidence type="ECO:0000259" key="8">
    <source>
        <dbReference type="Pfam" id="PF00171"/>
    </source>
</evidence>
<dbReference type="EC" id="1.2.1.41" evidence="7"/>
<feature type="domain" description="Aldehyde dehydrogenase" evidence="8">
    <location>
        <begin position="317"/>
        <end position="379"/>
    </location>
</feature>
<keyword evidence="10" id="KW-1185">Reference proteome</keyword>
<keyword evidence="3 7" id="KW-0641">Proline biosynthesis</keyword>
<comment type="catalytic activity">
    <reaction evidence="6 7">
        <text>L-glutamate 5-semialdehyde + phosphate + NADP(+) = L-glutamyl 5-phosphate + NADPH + H(+)</text>
        <dbReference type="Rhea" id="RHEA:19541"/>
        <dbReference type="ChEBI" id="CHEBI:15378"/>
        <dbReference type="ChEBI" id="CHEBI:43474"/>
        <dbReference type="ChEBI" id="CHEBI:57783"/>
        <dbReference type="ChEBI" id="CHEBI:58066"/>
        <dbReference type="ChEBI" id="CHEBI:58274"/>
        <dbReference type="ChEBI" id="CHEBI:58349"/>
        <dbReference type="EC" id="1.2.1.41"/>
    </reaction>
</comment>
<dbReference type="PANTHER" id="PTHR11063">
    <property type="entry name" value="GLUTAMATE SEMIALDEHYDE DEHYDROGENASE"/>
    <property type="match status" value="1"/>
</dbReference>
<dbReference type="NCBIfam" id="NF001221">
    <property type="entry name" value="PRK00197.1"/>
    <property type="match status" value="1"/>
</dbReference>
<evidence type="ECO:0000256" key="1">
    <source>
        <dbReference type="ARBA" id="ARBA00004985"/>
    </source>
</evidence>
<evidence type="ECO:0000256" key="6">
    <source>
        <dbReference type="ARBA" id="ARBA00049024"/>
    </source>
</evidence>
<dbReference type="HAMAP" id="MF_00412">
    <property type="entry name" value="ProA"/>
    <property type="match status" value="1"/>
</dbReference>
<evidence type="ECO:0000256" key="7">
    <source>
        <dbReference type="HAMAP-Rule" id="MF_00412"/>
    </source>
</evidence>
<comment type="pathway">
    <text evidence="1 7">Amino-acid biosynthesis; L-proline biosynthesis; L-glutamate 5-semialdehyde from L-glutamate: step 2/2.</text>
</comment>
<dbReference type="RefSeq" id="WP_055258846.1">
    <property type="nucleotide sequence ID" value="NZ_CABIXL010000004.1"/>
</dbReference>
<dbReference type="PIRSF" id="PIRSF000151">
    <property type="entry name" value="GPR"/>
    <property type="match status" value="1"/>
</dbReference>
<reference evidence="9 10" key="1">
    <citation type="submission" date="2015-09" db="EMBL/GenBank/DDBJ databases">
        <authorList>
            <consortium name="Pathogen Informatics"/>
            <person name="Wu L."/>
            <person name="Ma J."/>
        </authorList>
    </citation>
    <scope>NUCLEOTIDE SEQUENCE [LARGE SCALE GENOMIC DNA]</scope>
    <source>
        <strain evidence="9 10">2789STDY5834858</strain>
    </source>
</reference>
<dbReference type="InterPro" id="IPR016163">
    <property type="entry name" value="Ald_DH_C"/>
</dbReference>
<dbReference type="InterPro" id="IPR016161">
    <property type="entry name" value="Ald_DH/histidinol_DH"/>
</dbReference>
<comment type="caution">
    <text evidence="9">The sequence shown here is derived from an EMBL/GenBank/DDBJ whole genome shotgun (WGS) entry which is preliminary data.</text>
</comment>
<comment type="similarity">
    <text evidence="7">Belongs to the gamma-glutamyl phosphate reductase family.</text>
</comment>
<dbReference type="InterPro" id="IPR015590">
    <property type="entry name" value="Aldehyde_DH_dom"/>
</dbReference>
<dbReference type="Proteomes" id="UP000095488">
    <property type="component" value="Unassembled WGS sequence"/>
</dbReference>